<protein>
    <submittedName>
        <fullName evidence="2">Uncharacterized protein</fullName>
    </submittedName>
</protein>
<gene>
    <name evidence="2" type="ORF">OM076_07625</name>
</gene>
<comment type="caution">
    <text evidence="2">The sequence shown here is derived from an EMBL/GenBank/DDBJ whole genome shotgun (WGS) entry which is preliminary data.</text>
</comment>
<keyword evidence="3" id="KW-1185">Reference proteome</keyword>
<dbReference type="EMBL" id="JAPDOD010000004">
    <property type="protein sequence ID" value="MDA0160126.1"/>
    <property type="molecule type" value="Genomic_DNA"/>
</dbReference>
<organism evidence="2 3">
    <name type="scientific">Solirubrobacter ginsenosidimutans</name>
    <dbReference type="NCBI Taxonomy" id="490573"/>
    <lineage>
        <taxon>Bacteria</taxon>
        <taxon>Bacillati</taxon>
        <taxon>Actinomycetota</taxon>
        <taxon>Thermoleophilia</taxon>
        <taxon>Solirubrobacterales</taxon>
        <taxon>Solirubrobacteraceae</taxon>
        <taxon>Solirubrobacter</taxon>
    </lineage>
</organism>
<feature type="transmembrane region" description="Helical" evidence="1">
    <location>
        <begin position="12"/>
        <end position="34"/>
    </location>
</feature>
<keyword evidence="1" id="KW-0472">Membrane</keyword>
<sequence length="69" mass="7821">MVETWLLLHFPTWLLGLVIVGVCVGISLGGVVLVRRSVKLSDLEEHHDVAGFILAWWVSSTRCCSRSWW</sequence>
<name>A0A9X3S1F4_9ACTN</name>
<accession>A0A9X3S1F4</accession>
<proteinExistence type="predicted"/>
<keyword evidence="1" id="KW-1133">Transmembrane helix</keyword>
<evidence type="ECO:0000313" key="2">
    <source>
        <dbReference type="EMBL" id="MDA0160126.1"/>
    </source>
</evidence>
<dbReference type="Proteomes" id="UP001149140">
    <property type="component" value="Unassembled WGS sequence"/>
</dbReference>
<reference evidence="2" key="1">
    <citation type="submission" date="2022-10" db="EMBL/GenBank/DDBJ databases">
        <title>The WGS of Solirubrobacter ginsenosidimutans DSM 21036.</title>
        <authorList>
            <person name="Jiang Z."/>
        </authorList>
    </citation>
    <scope>NUCLEOTIDE SEQUENCE</scope>
    <source>
        <strain evidence="2">DSM 21036</strain>
    </source>
</reference>
<evidence type="ECO:0000256" key="1">
    <source>
        <dbReference type="SAM" id="Phobius"/>
    </source>
</evidence>
<dbReference type="AlphaFoldDB" id="A0A9X3S1F4"/>
<keyword evidence="1" id="KW-0812">Transmembrane</keyword>
<evidence type="ECO:0000313" key="3">
    <source>
        <dbReference type="Proteomes" id="UP001149140"/>
    </source>
</evidence>